<comment type="catalytic activity">
    <reaction evidence="1 7">
        <text>L-alanine = D-alanine</text>
        <dbReference type="Rhea" id="RHEA:20249"/>
        <dbReference type="ChEBI" id="CHEBI:57416"/>
        <dbReference type="ChEBI" id="CHEBI:57972"/>
        <dbReference type="EC" id="5.1.1.1"/>
    </reaction>
</comment>
<comment type="cofactor">
    <cofactor evidence="2 7 8">
        <name>pyridoxal 5'-phosphate</name>
        <dbReference type="ChEBI" id="CHEBI:597326"/>
    </cofactor>
</comment>
<dbReference type="Proteomes" id="UP000193870">
    <property type="component" value="Unassembled WGS sequence"/>
</dbReference>
<evidence type="ECO:0000313" key="11">
    <source>
        <dbReference type="EMBL" id="SLN15803.1"/>
    </source>
</evidence>
<protein>
    <recommendedName>
        <fullName evidence="4 7">Alanine racemase</fullName>
        <ecNumber evidence="4 7">5.1.1.1</ecNumber>
    </recommendedName>
</protein>
<feature type="binding site" evidence="7 9">
    <location>
        <position position="315"/>
    </location>
    <ligand>
        <name>substrate</name>
    </ligand>
</feature>
<accession>A0A1Y5RES8</accession>
<dbReference type="GO" id="GO:0030170">
    <property type="term" value="F:pyridoxal phosphate binding"/>
    <property type="evidence" value="ECO:0007669"/>
    <property type="project" value="UniProtKB-UniRule"/>
</dbReference>
<dbReference type="Gene3D" id="2.40.37.10">
    <property type="entry name" value="Lyase, Ornithine Decarboxylase, Chain A, domain 1"/>
    <property type="match status" value="1"/>
</dbReference>
<dbReference type="UniPathway" id="UPA00042">
    <property type="reaction ID" value="UER00497"/>
</dbReference>
<dbReference type="InterPro" id="IPR001608">
    <property type="entry name" value="Ala_racemase_N"/>
</dbReference>
<evidence type="ECO:0000256" key="3">
    <source>
        <dbReference type="ARBA" id="ARBA00007880"/>
    </source>
</evidence>
<dbReference type="GO" id="GO:0005829">
    <property type="term" value="C:cytosol"/>
    <property type="evidence" value="ECO:0007669"/>
    <property type="project" value="TreeGrafter"/>
</dbReference>
<dbReference type="SUPFAM" id="SSF51419">
    <property type="entry name" value="PLP-binding barrel"/>
    <property type="match status" value="1"/>
</dbReference>
<dbReference type="EC" id="5.1.1.1" evidence="4 7"/>
<dbReference type="InterPro" id="IPR029066">
    <property type="entry name" value="PLP-binding_barrel"/>
</dbReference>
<sequence>MAAPPHWVGVLLTPRVPGCTCGCMGTAHLTIDLAALAANWRALDALSAPSVETAAVVKADGYGLGARQVARTLLDAGARRFFVAVAEEGAAIRETVGPEREICVFSGHMPGDAEMIAAQGLVPILNSIEQLTRHFESLPGHPFGVQLDSGMNRLGLEPVEWSAVREVILGQNPALVMSHLACADDPSDPMNHRQLATFREMTEGVAVPLSLSATGGILMGPEFHFDVTRPGIGLYGGLPFSDAAPVVGLSIPVIQVREIAAGEIVGYGGSWLADTPTRVATLSAGYADGLIRAMGNEAVLFHGDVPCPLVGRVSMDLLTVDVSHLPEVPEALDILGPQQSVDDLADAAETIGYEILTSLGPRYRRSYI</sequence>
<evidence type="ECO:0000313" key="12">
    <source>
        <dbReference type="Proteomes" id="UP000193870"/>
    </source>
</evidence>
<dbReference type="PANTHER" id="PTHR30511:SF0">
    <property type="entry name" value="ALANINE RACEMASE, CATABOLIC-RELATED"/>
    <property type="match status" value="1"/>
</dbReference>
<evidence type="ECO:0000256" key="7">
    <source>
        <dbReference type="HAMAP-Rule" id="MF_01201"/>
    </source>
</evidence>
<keyword evidence="5 7" id="KW-0663">Pyridoxal phosphate</keyword>
<evidence type="ECO:0000256" key="2">
    <source>
        <dbReference type="ARBA" id="ARBA00001933"/>
    </source>
</evidence>
<evidence type="ECO:0000259" key="10">
    <source>
        <dbReference type="SMART" id="SM01005"/>
    </source>
</evidence>
<dbReference type="SMART" id="SM01005">
    <property type="entry name" value="Ala_racemase_C"/>
    <property type="match status" value="1"/>
</dbReference>
<dbReference type="HAMAP" id="MF_01201">
    <property type="entry name" value="Ala_racemase"/>
    <property type="match status" value="1"/>
</dbReference>
<keyword evidence="6 7" id="KW-0413">Isomerase</keyword>
<comment type="similarity">
    <text evidence="3 7">Belongs to the alanine racemase family.</text>
</comment>
<feature type="active site" description="Proton acceptor; specific for D-alanine" evidence="7">
    <location>
        <position position="58"/>
    </location>
</feature>
<evidence type="ECO:0000256" key="1">
    <source>
        <dbReference type="ARBA" id="ARBA00000316"/>
    </source>
</evidence>
<feature type="binding site" evidence="7 9">
    <location>
        <position position="153"/>
    </location>
    <ligand>
        <name>substrate</name>
    </ligand>
</feature>
<dbReference type="NCBIfam" id="TIGR00492">
    <property type="entry name" value="alr"/>
    <property type="match status" value="1"/>
</dbReference>
<name>A0A1Y5RES8_9RHOB</name>
<dbReference type="InterPro" id="IPR009006">
    <property type="entry name" value="Ala_racemase/Decarboxylase_C"/>
</dbReference>
<keyword evidence="12" id="KW-1185">Reference proteome</keyword>
<dbReference type="SUPFAM" id="SSF50621">
    <property type="entry name" value="Alanine racemase C-terminal domain-like"/>
    <property type="match status" value="1"/>
</dbReference>
<dbReference type="CDD" id="cd00430">
    <property type="entry name" value="PLPDE_III_AR"/>
    <property type="match status" value="1"/>
</dbReference>
<feature type="active site" description="Proton acceptor; specific for L-alanine" evidence="7">
    <location>
        <position position="267"/>
    </location>
</feature>
<dbReference type="InterPro" id="IPR011079">
    <property type="entry name" value="Ala_racemase_C"/>
</dbReference>
<evidence type="ECO:0000256" key="5">
    <source>
        <dbReference type="ARBA" id="ARBA00022898"/>
    </source>
</evidence>
<dbReference type="InterPro" id="IPR020622">
    <property type="entry name" value="Ala_racemase_pyridoxalP-BS"/>
</dbReference>
<evidence type="ECO:0000256" key="9">
    <source>
        <dbReference type="PIRSR" id="PIRSR600821-52"/>
    </source>
</evidence>
<dbReference type="InterPro" id="IPR000821">
    <property type="entry name" value="Ala_racemase"/>
</dbReference>
<organism evidence="11 12">
    <name type="scientific">Palleronia marisminoris</name>
    <dbReference type="NCBI Taxonomy" id="315423"/>
    <lineage>
        <taxon>Bacteria</taxon>
        <taxon>Pseudomonadati</taxon>
        <taxon>Pseudomonadota</taxon>
        <taxon>Alphaproteobacteria</taxon>
        <taxon>Rhodobacterales</taxon>
        <taxon>Roseobacteraceae</taxon>
        <taxon>Palleronia</taxon>
    </lineage>
</organism>
<dbReference type="STRING" id="315423.SAMN04488020_101351"/>
<dbReference type="Pfam" id="PF00842">
    <property type="entry name" value="Ala_racemase_C"/>
    <property type="match status" value="1"/>
</dbReference>
<comment type="pathway">
    <text evidence="7">Amino-acid biosynthesis; D-alanine biosynthesis; D-alanine from L-alanine: step 1/1.</text>
</comment>
<comment type="function">
    <text evidence="7">Catalyzes the interconversion of L-alanine and D-alanine. May also act on other amino acids.</text>
</comment>
<gene>
    <name evidence="11" type="primary">alr</name>
    <name evidence="11" type="ORF">PAM7066_00351</name>
</gene>
<reference evidence="11 12" key="1">
    <citation type="submission" date="2017-03" db="EMBL/GenBank/DDBJ databases">
        <authorList>
            <person name="Afonso C.L."/>
            <person name="Miller P.J."/>
            <person name="Scott M.A."/>
            <person name="Spackman E."/>
            <person name="Goraichik I."/>
            <person name="Dimitrov K.M."/>
            <person name="Suarez D.L."/>
            <person name="Swayne D.E."/>
        </authorList>
    </citation>
    <scope>NUCLEOTIDE SEQUENCE [LARGE SCALE GENOMIC DNA]</scope>
    <source>
        <strain evidence="11 12">CECT 7066</strain>
    </source>
</reference>
<feature type="domain" description="Alanine racemase C-terminal" evidence="10">
    <location>
        <begin position="246"/>
        <end position="368"/>
    </location>
</feature>
<dbReference type="PROSITE" id="PS00395">
    <property type="entry name" value="ALANINE_RACEMASE"/>
    <property type="match status" value="1"/>
</dbReference>
<evidence type="ECO:0000256" key="6">
    <source>
        <dbReference type="ARBA" id="ARBA00023235"/>
    </source>
</evidence>
<evidence type="ECO:0000256" key="8">
    <source>
        <dbReference type="PIRSR" id="PIRSR600821-50"/>
    </source>
</evidence>
<dbReference type="GO" id="GO:0030632">
    <property type="term" value="P:D-alanine biosynthetic process"/>
    <property type="evidence" value="ECO:0007669"/>
    <property type="project" value="UniProtKB-UniRule"/>
</dbReference>
<dbReference type="PRINTS" id="PR00992">
    <property type="entry name" value="ALARACEMASE"/>
</dbReference>
<dbReference type="AlphaFoldDB" id="A0A1Y5RES8"/>
<dbReference type="EMBL" id="FWFV01000001">
    <property type="protein sequence ID" value="SLN15803.1"/>
    <property type="molecule type" value="Genomic_DNA"/>
</dbReference>
<dbReference type="Pfam" id="PF01168">
    <property type="entry name" value="Ala_racemase_N"/>
    <property type="match status" value="1"/>
</dbReference>
<evidence type="ECO:0000256" key="4">
    <source>
        <dbReference type="ARBA" id="ARBA00013089"/>
    </source>
</evidence>
<dbReference type="Gene3D" id="3.20.20.10">
    <property type="entry name" value="Alanine racemase"/>
    <property type="match status" value="1"/>
</dbReference>
<dbReference type="GO" id="GO:0008784">
    <property type="term" value="F:alanine racemase activity"/>
    <property type="evidence" value="ECO:0007669"/>
    <property type="project" value="UniProtKB-UniRule"/>
</dbReference>
<dbReference type="PANTHER" id="PTHR30511">
    <property type="entry name" value="ALANINE RACEMASE"/>
    <property type="match status" value="1"/>
</dbReference>
<proteinExistence type="inferred from homology"/>
<feature type="modified residue" description="N6-(pyridoxal phosphate)lysine" evidence="7 8">
    <location>
        <position position="58"/>
    </location>
</feature>